<proteinExistence type="predicted"/>
<protein>
    <submittedName>
        <fullName evidence="2">Uncharacterized protein</fullName>
    </submittedName>
</protein>
<sequence length="107" mass="11655">METPGGALPGLPQPPREEMRRELQGNHPAAIVQKPQGAVATSLQATMAQVVGVWLRTSSYNRVGCLLMVVRGPFGAKVWQPRFCLSAPGQLWLHFSLLLSVCECVDD</sequence>
<evidence type="ECO:0000313" key="2">
    <source>
        <dbReference type="EMBL" id="MEQ2296465.1"/>
    </source>
</evidence>
<gene>
    <name evidence="2" type="ORF">AMECASPLE_025156</name>
</gene>
<dbReference type="EMBL" id="JAHRIP010040074">
    <property type="protein sequence ID" value="MEQ2296465.1"/>
    <property type="molecule type" value="Genomic_DNA"/>
</dbReference>
<feature type="region of interest" description="Disordered" evidence="1">
    <location>
        <begin position="1"/>
        <end position="23"/>
    </location>
</feature>
<comment type="caution">
    <text evidence="2">The sequence shown here is derived from an EMBL/GenBank/DDBJ whole genome shotgun (WGS) entry which is preliminary data.</text>
</comment>
<reference evidence="2 3" key="1">
    <citation type="submission" date="2021-06" db="EMBL/GenBank/DDBJ databases">
        <authorList>
            <person name="Palmer J.M."/>
        </authorList>
    </citation>
    <scope>NUCLEOTIDE SEQUENCE [LARGE SCALE GENOMIC DNA]</scope>
    <source>
        <strain evidence="2 3">AS_MEX2019</strain>
        <tissue evidence="2">Muscle</tissue>
    </source>
</reference>
<evidence type="ECO:0000313" key="3">
    <source>
        <dbReference type="Proteomes" id="UP001469553"/>
    </source>
</evidence>
<dbReference type="Proteomes" id="UP001469553">
    <property type="component" value="Unassembled WGS sequence"/>
</dbReference>
<organism evidence="2 3">
    <name type="scientific">Ameca splendens</name>
    <dbReference type="NCBI Taxonomy" id="208324"/>
    <lineage>
        <taxon>Eukaryota</taxon>
        <taxon>Metazoa</taxon>
        <taxon>Chordata</taxon>
        <taxon>Craniata</taxon>
        <taxon>Vertebrata</taxon>
        <taxon>Euteleostomi</taxon>
        <taxon>Actinopterygii</taxon>
        <taxon>Neopterygii</taxon>
        <taxon>Teleostei</taxon>
        <taxon>Neoteleostei</taxon>
        <taxon>Acanthomorphata</taxon>
        <taxon>Ovalentaria</taxon>
        <taxon>Atherinomorphae</taxon>
        <taxon>Cyprinodontiformes</taxon>
        <taxon>Goodeidae</taxon>
        <taxon>Ameca</taxon>
    </lineage>
</organism>
<feature type="compositionally biased region" description="Low complexity" evidence="1">
    <location>
        <begin position="1"/>
        <end position="10"/>
    </location>
</feature>
<name>A0ABV0YSS3_9TELE</name>
<accession>A0ABV0YSS3</accession>
<keyword evidence="3" id="KW-1185">Reference proteome</keyword>
<evidence type="ECO:0000256" key="1">
    <source>
        <dbReference type="SAM" id="MobiDB-lite"/>
    </source>
</evidence>